<gene>
    <name evidence="2" type="ORF">DWW10_14930</name>
</gene>
<accession>A0A412Y3I4</accession>
<evidence type="ECO:0000313" key="3">
    <source>
        <dbReference type="Proteomes" id="UP000283850"/>
    </source>
</evidence>
<dbReference type="GO" id="GO:0016757">
    <property type="term" value="F:glycosyltransferase activity"/>
    <property type="evidence" value="ECO:0007669"/>
    <property type="project" value="InterPro"/>
</dbReference>
<dbReference type="SUPFAM" id="SSF53756">
    <property type="entry name" value="UDP-Glycosyltransferase/glycogen phosphorylase"/>
    <property type="match status" value="1"/>
</dbReference>
<evidence type="ECO:0000313" key="2">
    <source>
        <dbReference type="EMBL" id="RGV51969.1"/>
    </source>
</evidence>
<protein>
    <submittedName>
        <fullName evidence="2">Glycosyltransferase family 1 protein</fullName>
    </submittedName>
</protein>
<dbReference type="RefSeq" id="WP_022392127.1">
    <property type="nucleotide sequence ID" value="NZ_QRZF01000010.1"/>
</dbReference>
<sequence length="335" mass="38730">MNYIVFDNFHDNNGYIVEALRKKGVDIEEIYSPDSKYKWIAWLKGVLNAILKSSSGDTLIFWYDFQGIIFWGVCKLLWTKRRIIILNLLLKNKPTFKNKIVSYLYKSALQANNVEATVTSLEYGEALNSQLRIKSSYMLLHDVYPFDKKEETEYKNYGNKVFCGGNNGRDWELAIKIGQSMPNVQFTLVMPTFIQKYYSKIKISDNIHIFENVSLVEFNKLLQESSIVMLPLNTDAPAGLIVIFQAASQQKTVITTSTPVTKEYIDNKTGVLCENNIDQFRKEIEYHLQHPDIARAKGKALYNKLRSECSKELYTSKLYNILLHNENRISHTCIL</sequence>
<evidence type="ECO:0000259" key="1">
    <source>
        <dbReference type="Pfam" id="PF00534"/>
    </source>
</evidence>
<reference evidence="2 3" key="1">
    <citation type="submission" date="2018-08" db="EMBL/GenBank/DDBJ databases">
        <title>A genome reference for cultivated species of the human gut microbiota.</title>
        <authorList>
            <person name="Zou Y."/>
            <person name="Xue W."/>
            <person name="Luo G."/>
        </authorList>
    </citation>
    <scope>NUCLEOTIDE SEQUENCE [LARGE SCALE GENOMIC DNA]</scope>
    <source>
        <strain evidence="2 3">AF14-32</strain>
    </source>
</reference>
<dbReference type="Proteomes" id="UP000283850">
    <property type="component" value="Unassembled WGS sequence"/>
</dbReference>
<name>A0A412Y3I4_9BACE</name>
<proteinExistence type="predicted"/>
<dbReference type="Gene3D" id="3.40.50.2000">
    <property type="entry name" value="Glycogen Phosphorylase B"/>
    <property type="match status" value="1"/>
</dbReference>
<comment type="caution">
    <text evidence="2">The sequence shown here is derived from an EMBL/GenBank/DDBJ whole genome shotgun (WGS) entry which is preliminary data.</text>
</comment>
<feature type="domain" description="Glycosyl transferase family 1" evidence="1">
    <location>
        <begin position="195"/>
        <end position="296"/>
    </location>
</feature>
<dbReference type="EMBL" id="QRZF01000010">
    <property type="protein sequence ID" value="RGV51969.1"/>
    <property type="molecule type" value="Genomic_DNA"/>
</dbReference>
<dbReference type="Pfam" id="PF00534">
    <property type="entry name" value="Glycos_transf_1"/>
    <property type="match status" value="1"/>
</dbReference>
<keyword evidence="2" id="KW-0808">Transferase</keyword>
<dbReference type="AlphaFoldDB" id="A0A412Y3I4"/>
<dbReference type="InterPro" id="IPR001296">
    <property type="entry name" value="Glyco_trans_1"/>
</dbReference>
<organism evidence="2 3">
    <name type="scientific">Bacteroides intestinalis</name>
    <dbReference type="NCBI Taxonomy" id="329854"/>
    <lineage>
        <taxon>Bacteria</taxon>
        <taxon>Pseudomonadati</taxon>
        <taxon>Bacteroidota</taxon>
        <taxon>Bacteroidia</taxon>
        <taxon>Bacteroidales</taxon>
        <taxon>Bacteroidaceae</taxon>
        <taxon>Bacteroides</taxon>
    </lineage>
</organism>